<feature type="transmembrane region" description="Helical" evidence="11">
    <location>
        <begin position="236"/>
        <end position="257"/>
    </location>
</feature>
<dbReference type="Pfam" id="PF00702">
    <property type="entry name" value="Hydrolase"/>
    <property type="match status" value="1"/>
</dbReference>
<keyword evidence="6" id="KW-0067">ATP-binding</keyword>
<evidence type="ECO:0000256" key="4">
    <source>
        <dbReference type="ARBA" id="ARBA00022723"/>
    </source>
</evidence>
<dbReference type="InterPro" id="IPR006121">
    <property type="entry name" value="HMA_dom"/>
</dbReference>
<dbReference type="InterPro" id="IPR044492">
    <property type="entry name" value="P_typ_ATPase_HD_dom"/>
</dbReference>
<feature type="region of interest" description="Disordered" evidence="10">
    <location>
        <begin position="42"/>
        <end position="76"/>
    </location>
</feature>
<dbReference type="RefSeq" id="WP_076584425.1">
    <property type="nucleotide sequence ID" value="NZ_CP019329.1"/>
</dbReference>
<feature type="domain" description="HMA" evidence="12">
    <location>
        <begin position="80"/>
        <end position="146"/>
    </location>
</feature>
<dbReference type="InterPro" id="IPR036412">
    <property type="entry name" value="HAD-like_sf"/>
</dbReference>
<dbReference type="PROSITE" id="PS50846">
    <property type="entry name" value="HMA_2"/>
    <property type="match status" value="1"/>
</dbReference>
<protein>
    <submittedName>
        <fullName evidence="14">ATPase, P-type (Transporting), HAD superfamily, subfamily IC/heavy metal translocating P-type ATPase</fullName>
    </submittedName>
    <submittedName>
        <fullName evidence="13">Copper-transporting ATPase</fullName>
    </submittedName>
</protein>
<dbReference type="CDD" id="cd00371">
    <property type="entry name" value="HMA"/>
    <property type="match status" value="1"/>
</dbReference>
<dbReference type="GO" id="GO:0016887">
    <property type="term" value="F:ATP hydrolysis activity"/>
    <property type="evidence" value="ECO:0007669"/>
    <property type="project" value="InterPro"/>
</dbReference>
<evidence type="ECO:0000256" key="9">
    <source>
        <dbReference type="ARBA" id="ARBA00023136"/>
    </source>
</evidence>
<accession>A0A1N7GB50</accession>
<dbReference type="InterPro" id="IPR023214">
    <property type="entry name" value="HAD_sf"/>
</dbReference>
<dbReference type="SFLD" id="SFLDG00002">
    <property type="entry name" value="C1.7:_P-type_atpase_like"/>
    <property type="match status" value="1"/>
</dbReference>
<feature type="transmembrane region" description="Helical" evidence="11">
    <location>
        <begin position="269"/>
        <end position="287"/>
    </location>
</feature>
<feature type="transmembrane region" description="Helical" evidence="11">
    <location>
        <begin position="182"/>
        <end position="203"/>
    </location>
</feature>
<feature type="transmembrane region" description="Helical" evidence="11">
    <location>
        <begin position="803"/>
        <end position="822"/>
    </location>
</feature>
<dbReference type="Gene3D" id="3.40.50.1000">
    <property type="entry name" value="HAD superfamily/HAD-like"/>
    <property type="match status" value="1"/>
</dbReference>
<dbReference type="PANTHER" id="PTHR43520">
    <property type="entry name" value="ATP7, ISOFORM B"/>
    <property type="match status" value="1"/>
</dbReference>
<dbReference type="SFLD" id="SFLDF00027">
    <property type="entry name" value="p-type_atpase"/>
    <property type="match status" value="1"/>
</dbReference>
<dbReference type="SFLD" id="SFLDS00003">
    <property type="entry name" value="Haloacid_Dehalogenase"/>
    <property type="match status" value="1"/>
</dbReference>
<dbReference type="GO" id="GO:0055070">
    <property type="term" value="P:copper ion homeostasis"/>
    <property type="evidence" value="ECO:0007669"/>
    <property type="project" value="TreeGrafter"/>
</dbReference>
<feature type="region of interest" description="Disordered" evidence="10">
    <location>
        <begin position="574"/>
        <end position="605"/>
    </location>
</feature>
<dbReference type="Gene3D" id="3.30.70.100">
    <property type="match status" value="1"/>
</dbReference>
<evidence type="ECO:0000256" key="7">
    <source>
        <dbReference type="ARBA" id="ARBA00022967"/>
    </source>
</evidence>
<feature type="compositionally biased region" description="Basic and acidic residues" evidence="10">
    <location>
        <begin position="576"/>
        <end position="605"/>
    </location>
</feature>
<dbReference type="GO" id="GO:0043682">
    <property type="term" value="F:P-type divalent copper transporter activity"/>
    <property type="evidence" value="ECO:0007669"/>
    <property type="project" value="TreeGrafter"/>
</dbReference>
<dbReference type="SUPFAM" id="SSF81660">
    <property type="entry name" value="Metal cation-transporting ATPase, ATP-binding domain N"/>
    <property type="match status" value="1"/>
</dbReference>
<dbReference type="InterPro" id="IPR027256">
    <property type="entry name" value="P-typ_ATPase_IB"/>
</dbReference>
<dbReference type="SUPFAM" id="SSF81653">
    <property type="entry name" value="Calcium ATPase, transduction domain A"/>
    <property type="match status" value="1"/>
</dbReference>
<feature type="transmembrane region" description="Helical" evidence="11">
    <location>
        <begin position="293"/>
        <end position="311"/>
    </location>
</feature>
<evidence type="ECO:0000256" key="11">
    <source>
        <dbReference type="SAM" id="Phobius"/>
    </source>
</evidence>
<organism evidence="14 15">
    <name type="scientific">Natronorubrum daqingense</name>
    <dbReference type="NCBI Taxonomy" id="588898"/>
    <lineage>
        <taxon>Archaea</taxon>
        <taxon>Methanobacteriati</taxon>
        <taxon>Methanobacteriota</taxon>
        <taxon>Stenosarchaea group</taxon>
        <taxon>Halobacteria</taxon>
        <taxon>Halobacteriales</taxon>
        <taxon>Natrialbaceae</taxon>
        <taxon>Natronorubrum</taxon>
    </lineage>
</organism>
<dbReference type="InterPro" id="IPR008250">
    <property type="entry name" value="ATPase_P-typ_transduc_dom_A_sf"/>
</dbReference>
<dbReference type="Gene3D" id="3.40.1110.10">
    <property type="entry name" value="Calcium-transporting ATPase, cytoplasmic domain N"/>
    <property type="match status" value="1"/>
</dbReference>
<dbReference type="Gene3D" id="2.70.150.10">
    <property type="entry name" value="Calcium-transporting ATPase, cytoplasmic transduction domain A"/>
    <property type="match status" value="1"/>
</dbReference>
<evidence type="ECO:0000256" key="10">
    <source>
        <dbReference type="SAM" id="MobiDB-lite"/>
    </source>
</evidence>
<evidence type="ECO:0000256" key="8">
    <source>
        <dbReference type="ARBA" id="ARBA00022989"/>
    </source>
</evidence>
<reference evidence="13 16" key="1">
    <citation type="submission" date="2017-01" db="EMBL/GenBank/DDBJ databases">
        <title>Complete genome sequence of Haloterrigena daqingensis type strain (JX313T).</title>
        <authorList>
            <person name="Shuang W."/>
        </authorList>
    </citation>
    <scope>NUCLEOTIDE SEQUENCE [LARGE SCALE GENOMIC DNA]</scope>
    <source>
        <strain evidence="16">JX313</strain>
        <strain evidence="13">JX313T</strain>
        <plasmid evidence="16">Plasmid unnamed2</plasmid>
        <plasmid evidence="13">unnamed2</plasmid>
    </source>
</reference>
<dbReference type="InterPro" id="IPR001757">
    <property type="entry name" value="P_typ_ATPase"/>
</dbReference>
<dbReference type="Proteomes" id="UP000185687">
    <property type="component" value="Unassembled WGS sequence"/>
</dbReference>
<dbReference type="InterPro" id="IPR036163">
    <property type="entry name" value="HMA_dom_sf"/>
</dbReference>
<dbReference type="EMBL" id="FTNP01000011">
    <property type="protein sequence ID" value="SIS09795.1"/>
    <property type="molecule type" value="Genomic_DNA"/>
</dbReference>
<feature type="transmembrane region" description="Helical" evidence="11">
    <location>
        <begin position="474"/>
        <end position="498"/>
    </location>
</feature>
<keyword evidence="3 11" id="KW-0812">Transmembrane</keyword>
<dbReference type="PRINTS" id="PR00119">
    <property type="entry name" value="CATATPASE"/>
</dbReference>
<keyword evidence="7" id="KW-1278">Translocase</keyword>
<geneLocation type="plasmid" evidence="13">
    <name>unnamed2</name>
</geneLocation>
<dbReference type="AlphaFoldDB" id="A0A1N7GB50"/>
<evidence type="ECO:0000256" key="5">
    <source>
        <dbReference type="ARBA" id="ARBA00022741"/>
    </source>
</evidence>
<dbReference type="PROSITE" id="PS00154">
    <property type="entry name" value="ATPASE_E1_E2"/>
    <property type="match status" value="1"/>
</dbReference>
<keyword evidence="13" id="KW-0614">Plasmid</keyword>
<evidence type="ECO:0000256" key="2">
    <source>
        <dbReference type="ARBA" id="ARBA00006024"/>
    </source>
</evidence>
<dbReference type="NCBIfam" id="TIGR01494">
    <property type="entry name" value="ATPase_P-type"/>
    <property type="match status" value="2"/>
</dbReference>
<dbReference type="GeneID" id="30957790"/>
<dbReference type="Pfam" id="PF00403">
    <property type="entry name" value="HMA"/>
    <property type="match status" value="1"/>
</dbReference>
<gene>
    <name evidence="13" type="ORF">BB347_17565</name>
    <name evidence="14" type="ORF">SAMN05421809_3864</name>
</gene>
<dbReference type="Pfam" id="PF00122">
    <property type="entry name" value="E1-E2_ATPase"/>
    <property type="match status" value="1"/>
</dbReference>
<dbReference type="PANTHER" id="PTHR43520:SF8">
    <property type="entry name" value="P-TYPE CU(+) TRANSPORTER"/>
    <property type="match status" value="1"/>
</dbReference>
<dbReference type="KEGG" id="hda:BB347_17565"/>
<dbReference type="InterPro" id="IPR023299">
    <property type="entry name" value="ATPase_P-typ_cyto_dom_N"/>
</dbReference>
<keyword evidence="8 11" id="KW-1133">Transmembrane helix</keyword>
<keyword evidence="15" id="KW-1185">Reference proteome</keyword>
<evidence type="ECO:0000313" key="14">
    <source>
        <dbReference type="EMBL" id="SIS09795.1"/>
    </source>
</evidence>
<proteinExistence type="inferred from homology"/>
<keyword evidence="9 11" id="KW-0472">Membrane</keyword>
<reference evidence="14 15" key="2">
    <citation type="submission" date="2017-01" db="EMBL/GenBank/DDBJ databases">
        <authorList>
            <person name="Mah S.A."/>
            <person name="Swanson W.J."/>
            <person name="Moy G.W."/>
            <person name="Vacquier V.D."/>
        </authorList>
    </citation>
    <scope>NUCLEOTIDE SEQUENCE [LARGE SCALE GENOMIC DNA]</scope>
    <source>
        <strain evidence="14 15">CGMCC 1.8909</strain>
    </source>
</reference>
<evidence type="ECO:0000259" key="12">
    <source>
        <dbReference type="PROSITE" id="PS50846"/>
    </source>
</evidence>
<feature type="transmembrane region" description="Helical" evidence="11">
    <location>
        <begin position="449"/>
        <end position="468"/>
    </location>
</feature>
<keyword evidence="4" id="KW-0479">Metal-binding</keyword>
<dbReference type="InterPro" id="IPR059000">
    <property type="entry name" value="ATPase_P-type_domA"/>
</dbReference>
<name>A0A1N7GB50_9EURY</name>
<sequence>MRTDSAEASSCSLCGREIPPFSIEDETEAVFCSTGCRDVHSTLGGPEPQDSEIAPTDGGDIDDEIGKRNDTSDGQEGEIVRTFLRIDGMHSATCEIFLESVAGKQDGVSDAEASYVTETIRITHNLDQISKTDLCDALSTLGYTAYLREETTDTTQNSTNTTLQSREMAGIRKRRDDQLLEMRYAAGLLFGAFLMIPYVTILYPTHLASLFDWEALQMFDGAFQLDSQGGLVFLRLYFILTGVILFFTGLPVLRGAYISLKMRRPNTDLLVAITAISAYVYSTVAVLVGWNDIYYDLTIVVAAAVTAMMFYESSIKQRALNRLTDLTVSQVDTARVYETGGTTTEVAVDNLAPGDRVLVRQGERIPVDGMLVESNCTVDEAVVTGESLPVLKRTGDTVIGGSVVTDDVAVVKVGESATSSIDRITAAVWKLQSADHGVQRRADRLAARVIGLVGGSAVLIGGAAVLLGVEPPEIVLLVLMVLFVGSPWALGLATPLSVATSLEEAVQRGIIVFDETVFERLRDIDIVVFDKTGTLTTGEMDVIEADAPPDLLEVVAELEQRASHPAANAIVTAFSHTDDGGEPKPPRSDDGVIDERDNEQKKTGRIREFTSHATGIEGIVEDRETLVGNLDLFAEQEWTVSDDIESRVADARGFGQLPVIVGRDGTAEGIIIVGDEPREGWDETITRLGERGTDVVVLTGDDEEATDFFSRHAHVTHVFASVPPEGKTAAIRRLKSKGQVAMVGDGTNDAPALAAADLGISLGGGTALAADAADIAIADDEIRSVEMAFDLARAAQQRVRRNNGLAFVYNGIAIPAALAGVFNPLTAAVAVIASGGLIAANSSRKLIKSDY</sequence>
<comment type="subcellular location">
    <subcellularLocation>
        <location evidence="1">Endomembrane system</location>
        <topology evidence="1">Multi-pass membrane protein</topology>
    </subcellularLocation>
</comment>
<comment type="similarity">
    <text evidence="2">Belongs to the cation transport ATPase (P-type) (TC 3.A.3) family. Type IB subfamily.</text>
</comment>
<dbReference type="GO" id="GO:0012505">
    <property type="term" value="C:endomembrane system"/>
    <property type="evidence" value="ECO:0007669"/>
    <property type="project" value="UniProtKB-SubCell"/>
</dbReference>
<dbReference type="GO" id="GO:0005507">
    <property type="term" value="F:copper ion binding"/>
    <property type="evidence" value="ECO:0007669"/>
    <property type="project" value="TreeGrafter"/>
</dbReference>
<evidence type="ECO:0000256" key="6">
    <source>
        <dbReference type="ARBA" id="ARBA00022840"/>
    </source>
</evidence>
<dbReference type="PRINTS" id="PR00120">
    <property type="entry name" value="HATPASE"/>
</dbReference>
<evidence type="ECO:0000313" key="15">
    <source>
        <dbReference type="Proteomes" id="UP000185687"/>
    </source>
</evidence>
<evidence type="ECO:0000313" key="13">
    <source>
        <dbReference type="EMBL" id="APX98520.1"/>
    </source>
</evidence>
<dbReference type="EMBL" id="CP019329">
    <property type="protein sequence ID" value="APX98520.1"/>
    <property type="molecule type" value="Genomic_DNA"/>
</dbReference>
<keyword evidence="5" id="KW-0547">Nucleotide-binding</keyword>
<dbReference type="NCBIfam" id="TIGR01525">
    <property type="entry name" value="ATPase-IB_hvy"/>
    <property type="match status" value="1"/>
</dbReference>
<evidence type="ECO:0000313" key="16">
    <source>
        <dbReference type="Proteomes" id="UP000187321"/>
    </source>
</evidence>
<dbReference type="GO" id="GO:0005524">
    <property type="term" value="F:ATP binding"/>
    <property type="evidence" value="ECO:0007669"/>
    <property type="project" value="UniProtKB-KW"/>
</dbReference>
<dbReference type="SUPFAM" id="SSF56784">
    <property type="entry name" value="HAD-like"/>
    <property type="match status" value="1"/>
</dbReference>
<dbReference type="Proteomes" id="UP000187321">
    <property type="component" value="Plasmid unnamed2"/>
</dbReference>
<dbReference type="SUPFAM" id="SSF55008">
    <property type="entry name" value="HMA, heavy metal-associated domain"/>
    <property type="match status" value="1"/>
</dbReference>
<dbReference type="GO" id="GO:0016020">
    <property type="term" value="C:membrane"/>
    <property type="evidence" value="ECO:0007669"/>
    <property type="project" value="InterPro"/>
</dbReference>
<evidence type="ECO:0000256" key="1">
    <source>
        <dbReference type="ARBA" id="ARBA00004127"/>
    </source>
</evidence>
<evidence type="ECO:0000256" key="3">
    <source>
        <dbReference type="ARBA" id="ARBA00022692"/>
    </source>
</evidence>
<dbReference type="InterPro" id="IPR018303">
    <property type="entry name" value="ATPase_P-typ_P_site"/>
</dbReference>